<dbReference type="SUPFAM" id="SSF51735">
    <property type="entry name" value="NAD(P)-binding Rossmann-fold domains"/>
    <property type="match status" value="1"/>
</dbReference>
<comment type="similarity">
    <text evidence="1 3">Belongs to the short-chain dehydrogenases/reductases (SDR) family.</text>
</comment>
<dbReference type="Gene3D" id="3.40.50.720">
    <property type="entry name" value="NAD(P)-binding Rossmann-like Domain"/>
    <property type="match status" value="1"/>
</dbReference>
<dbReference type="PRINTS" id="PR00080">
    <property type="entry name" value="SDRFAMILY"/>
</dbReference>
<organism evidence="4 5">
    <name type="scientific">Arenibacter arenosicollis</name>
    <dbReference type="NCBI Taxonomy" id="2762274"/>
    <lineage>
        <taxon>Bacteria</taxon>
        <taxon>Pseudomonadati</taxon>
        <taxon>Bacteroidota</taxon>
        <taxon>Flavobacteriia</taxon>
        <taxon>Flavobacteriales</taxon>
        <taxon>Flavobacteriaceae</taxon>
        <taxon>Arenibacter</taxon>
    </lineage>
</organism>
<dbReference type="PROSITE" id="PS00061">
    <property type="entry name" value="ADH_SHORT"/>
    <property type="match status" value="1"/>
</dbReference>
<evidence type="ECO:0000256" key="1">
    <source>
        <dbReference type="ARBA" id="ARBA00006484"/>
    </source>
</evidence>
<dbReference type="PANTHER" id="PTHR24320">
    <property type="entry name" value="RETINOL DEHYDROGENASE"/>
    <property type="match status" value="1"/>
</dbReference>
<dbReference type="Pfam" id="PF00106">
    <property type="entry name" value="adh_short"/>
    <property type="match status" value="1"/>
</dbReference>
<protein>
    <submittedName>
        <fullName evidence="4">SDR family NAD(P)-dependent oxidoreductase</fullName>
    </submittedName>
</protein>
<gene>
    <name evidence="4" type="ORF">H4O18_19845</name>
</gene>
<reference evidence="4 5" key="1">
    <citation type="submission" date="2020-08" db="EMBL/GenBank/DDBJ databases">
        <title>Arenibacter gaetbuli sp. nov., isolated from a sand dune.</title>
        <authorList>
            <person name="Park S."/>
            <person name="Yoon J.-H."/>
        </authorList>
    </citation>
    <scope>NUCLEOTIDE SEQUENCE [LARGE SCALE GENOMIC DNA]</scope>
    <source>
        <strain evidence="4 5">BSSL-BM3</strain>
    </source>
</reference>
<evidence type="ECO:0000256" key="2">
    <source>
        <dbReference type="ARBA" id="ARBA00023002"/>
    </source>
</evidence>
<proteinExistence type="inferred from homology"/>
<evidence type="ECO:0000313" key="4">
    <source>
        <dbReference type="EMBL" id="MBC8770262.1"/>
    </source>
</evidence>
<dbReference type="PANTHER" id="PTHR24320:SF148">
    <property type="entry name" value="NAD(P)-BINDING ROSSMANN-FOLD SUPERFAMILY PROTEIN"/>
    <property type="match status" value="1"/>
</dbReference>
<evidence type="ECO:0000256" key="3">
    <source>
        <dbReference type="RuleBase" id="RU000363"/>
    </source>
</evidence>
<dbReference type="InterPro" id="IPR020904">
    <property type="entry name" value="Sc_DH/Rdtase_CS"/>
</dbReference>
<sequence>MSKTIVITGSTDGIGKLAAIQLAKKGHEVYLHGRNKEKLTAVISEIKELSKNENVKGFVTDFSDLDEVSLMAEQIKNEIPKIDVLINNAGIFKSKTATNKNGLDTRIVVNYLAPYMLTNAILPIIRKSKEARIINLSSAAQSAVSEDVVIGKTRLSENETYAQSKLALTMWSFNLAKEEPAITVIAVNPGSLLNTKMAKEAYGQHWAPAEKGVNILTDLSLSDEFKNDSGKYFDNDKGEHRGHFSAAHPDAYDETKVNTLIAYTNRVMAGIIN</sequence>
<keyword evidence="2" id="KW-0560">Oxidoreductase</keyword>
<dbReference type="EMBL" id="JACLHY010000030">
    <property type="protein sequence ID" value="MBC8770262.1"/>
    <property type="molecule type" value="Genomic_DNA"/>
</dbReference>
<name>A0ABR7QSU9_9FLAO</name>
<accession>A0ABR7QSU9</accession>
<dbReference type="InterPro" id="IPR036291">
    <property type="entry name" value="NAD(P)-bd_dom_sf"/>
</dbReference>
<comment type="caution">
    <text evidence="4">The sequence shown here is derived from an EMBL/GenBank/DDBJ whole genome shotgun (WGS) entry which is preliminary data.</text>
</comment>
<dbReference type="RefSeq" id="WP_187587914.1">
    <property type="nucleotide sequence ID" value="NZ_JACLHY010000030.1"/>
</dbReference>
<keyword evidence="5" id="KW-1185">Reference proteome</keyword>
<dbReference type="Proteomes" id="UP000618952">
    <property type="component" value="Unassembled WGS sequence"/>
</dbReference>
<dbReference type="InterPro" id="IPR002347">
    <property type="entry name" value="SDR_fam"/>
</dbReference>
<evidence type="ECO:0000313" key="5">
    <source>
        <dbReference type="Proteomes" id="UP000618952"/>
    </source>
</evidence>
<dbReference type="PRINTS" id="PR00081">
    <property type="entry name" value="GDHRDH"/>
</dbReference>